<evidence type="ECO:0000313" key="4">
    <source>
        <dbReference type="EMBL" id="NYZ18185.1"/>
    </source>
</evidence>
<dbReference type="SUPFAM" id="SSF52172">
    <property type="entry name" value="CheY-like"/>
    <property type="match status" value="1"/>
</dbReference>
<dbReference type="InterPro" id="IPR011006">
    <property type="entry name" value="CheY-like_superfamily"/>
</dbReference>
<dbReference type="RefSeq" id="WP_180279951.1">
    <property type="nucleotide sequence ID" value="NZ_JABFDB010000001.1"/>
</dbReference>
<organism evidence="4 5">
    <name type="scientific">Azospirillum oleiclasticum</name>
    <dbReference type="NCBI Taxonomy" id="2735135"/>
    <lineage>
        <taxon>Bacteria</taxon>
        <taxon>Pseudomonadati</taxon>
        <taxon>Pseudomonadota</taxon>
        <taxon>Alphaproteobacteria</taxon>
        <taxon>Rhodospirillales</taxon>
        <taxon>Azospirillaceae</taxon>
        <taxon>Azospirillum</taxon>
    </lineage>
</organism>
<evidence type="ECO:0000256" key="1">
    <source>
        <dbReference type="ARBA" id="ARBA00022553"/>
    </source>
</evidence>
<name>A0ABX2T6B0_9PROT</name>
<dbReference type="SMART" id="SM00448">
    <property type="entry name" value="REC"/>
    <property type="match status" value="1"/>
</dbReference>
<reference evidence="4 5" key="1">
    <citation type="submission" date="2020-05" db="EMBL/GenBank/DDBJ databases">
        <title>Azospirillum oleiclasticum sp. nov, a nitrogen-fixing and heavy crude oil-emulsifying bacterium isolated from the crude oil of Yumen Oilfield.</title>
        <authorList>
            <person name="Wu D."/>
            <person name="Cai M."/>
            <person name="Zhang X."/>
        </authorList>
    </citation>
    <scope>NUCLEOTIDE SEQUENCE [LARGE SCALE GENOMIC DNA]</scope>
    <source>
        <strain evidence="4 5">ROY-1-1-2</strain>
    </source>
</reference>
<dbReference type="NCBIfam" id="NF006623">
    <property type="entry name" value="PRK09191.1"/>
    <property type="match status" value="1"/>
</dbReference>
<dbReference type="Pfam" id="PF22029">
    <property type="entry name" value="PhyR_sigma2"/>
    <property type="match status" value="1"/>
</dbReference>
<protein>
    <submittedName>
        <fullName evidence="4">Response regulator</fullName>
    </submittedName>
</protein>
<accession>A0ABX2T6B0</accession>
<dbReference type="EMBL" id="JABFDB010000001">
    <property type="protein sequence ID" value="NYZ18185.1"/>
    <property type="molecule type" value="Genomic_DNA"/>
</dbReference>
<feature type="domain" description="Response regulatory" evidence="3">
    <location>
        <begin position="133"/>
        <end position="246"/>
    </location>
</feature>
<dbReference type="InterPro" id="IPR050595">
    <property type="entry name" value="Bact_response_regulator"/>
</dbReference>
<dbReference type="Gene3D" id="3.40.50.2300">
    <property type="match status" value="1"/>
</dbReference>
<dbReference type="PANTHER" id="PTHR44591:SF3">
    <property type="entry name" value="RESPONSE REGULATORY DOMAIN-CONTAINING PROTEIN"/>
    <property type="match status" value="1"/>
</dbReference>
<dbReference type="PANTHER" id="PTHR44591">
    <property type="entry name" value="STRESS RESPONSE REGULATOR PROTEIN 1"/>
    <property type="match status" value="1"/>
</dbReference>
<gene>
    <name evidence="4" type="ORF">HND93_00555</name>
</gene>
<dbReference type="Gene3D" id="1.20.140.160">
    <property type="match status" value="1"/>
</dbReference>
<dbReference type="InterPro" id="IPR053866">
    <property type="entry name" value="PhyR_sigma2"/>
</dbReference>
<dbReference type="PROSITE" id="PS50110">
    <property type="entry name" value="RESPONSE_REGULATORY"/>
    <property type="match status" value="1"/>
</dbReference>
<sequence length="261" mass="28786">MEERTRHLMEHLPYLRRYARALGGSPARGDALVTRALESVLEDDDATDVTRPALYRRLNALYDEEGGDARRSEHPVEAALYALGEADRRLYLLVNLEDVALPDAADILGMAPEDAVDRLSAAREAVRARLTAVIMIVEDDAIIAFDLAETVRGMGHIVCGTAATMDEALSVAAEHTPTLALMDIRLAEGDNGIEVARELRRQRFLPVIFVTAFPDELTKRGLEHLGPVIPKPFTREHIEQAITRAVFMPQPQEAPEPVPPA</sequence>
<keyword evidence="5" id="KW-1185">Reference proteome</keyword>
<dbReference type="Pfam" id="PF00072">
    <property type="entry name" value="Response_reg"/>
    <property type="match status" value="1"/>
</dbReference>
<proteinExistence type="predicted"/>
<evidence type="ECO:0000256" key="2">
    <source>
        <dbReference type="PROSITE-ProRule" id="PRU00169"/>
    </source>
</evidence>
<keyword evidence="1 2" id="KW-0597">Phosphoprotein</keyword>
<dbReference type="InterPro" id="IPR001789">
    <property type="entry name" value="Sig_transdc_resp-reg_receiver"/>
</dbReference>
<evidence type="ECO:0000259" key="3">
    <source>
        <dbReference type="PROSITE" id="PS50110"/>
    </source>
</evidence>
<feature type="modified residue" description="4-aspartylphosphate" evidence="2">
    <location>
        <position position="183"/>
    </location>
</feature>
<dbReference type="Proteomes" id="UP000584642">
    <property type="component" value="Unassembled WGS sequence"/>
</dbReference>
<evidence type="ECO:0000313" key="5">
    <source>
        <dbReference type="Proteomes" id="UP000584642"/>
    </source>
</evidence>
<comment type="caution">
    <text evidence="4">The sequence shown here is derived from an EMBL/GenBank/DDBJ whole genome shotgun (WGS) entry which is preliminary data.</text>
</comment>